<evidence type="ECO:0000313" key="6">
    <source>
        <dbReference type="Proteomes" id="UP000664382"/>
    </source>
</evidence>
<gene>
    <name evidence="5" type="ORF">J4H92_11650</name>
</gene>
<dbReference type="RefSeq" id="WP_208098359.1">
    <property type="nucleotide sequence ID" value="NZ_JAGDYM010000013.1"/>
</dbReference>
<accession>A0A939MQ08</accession>
<organism evidence="5 6">
    <name type="scientific">Leucobacter weissii</name>
    <dbReference type="NCBI Taxonomy" id="1983706"/>
    <lineage>
        <taxon>Bacteria</taxon>
        <taxon>Bacillati</taxon>
        <taxon>Actinomycetota</taxon>
        <taxon>Actinomycetes</taxon>
        <taxon>Micrococcales</taxon>
        <taxon>Microbacteriaceae</taxon>
        <taxon>Leucobacter</taxon>
    </lineage>
</organism>
<dbReference type="GO" id="GO:0097367">
    <property type="term" value="F:carbohydrate derivative binding"/>
    <property type="evidence" value="ECO:0007669"/>
    <property type="project" value="InterPro"/>
</dbReference>
<dbReference type="InterPro" id="IPR001672">
    <property type="entry name" value="G6P_Isomerase"/>
</dbReference>
<dbReference type="GO" id="GO:0048029">
    <property type="term" value="F:monosaccharide binding"/>
    <property type="evidence" value="ECO:0007669"/>
    <property type="project" value="TreeGrafter"/>
</dbReference>
<evidence type="ECO:0000313" key="5">
    <source>
        <dbReference type="EMBL" id="MBO1902602.1"/>
    </source>
</evidence>
<dbReference type="GO" id="GO:0051156">
    <property type="term" value="P:glucose 6-phosphate metabolic process"/>
    <property type="evidence" value="ECO:0007669"/>
    <property type="project" value="TreeGrafter"/>
</dbReference>
<evidence type="ECO:0000256" key="2">
    <source>
        <dbReference type="ARBA" id="ARBA00023152"/>
    </source>
</evidence>
<comment type="similarity">
    <text evidence="4">Belongs to the GPI family.</text>
</comment>
<dbReference type="PANTHER" id="PTHR11469">
    <property type="entry name" value="GLUCOSE-6-PHOSPHATE ISOMERASE"/>
    <property type="match status" value="1"/>
</dbReference>
<comment type="pathway">
    <text evidence="4">Carbohydrate degradation; glycolysis; D-glyceraldehyde 3-phosphate and glycerone phosphate from D-glucose: step 2/4.</text>
</comment>
<dbReference type="GO" id="GO:0006094">
    <property type="term" value="P:gluconeogenesis"/>
    <property type="evidence" value="ECO:0007669"/>
    <property type="project" value="UniProtKB-KW"/>
</dbReference>
<protein>
    <recommendedName>
        <fullName evidence="4">Glucose-6-phosphate isomerase</fullName>
        <ecNumber evidence="4">5.3.1.9</ecNumber>
    </recommendedName>
</protein>
<dbReference type="EC" id="5.3.1.9" evidence="4"/>
<dbReference type="PROSITE" id="PS51463">
    <property type="entry name" value="P_GLUCOSE_ISOMERASE_3"/>
    <property type="match status" value="1"/>
</dbReference>
<dbReference type="GO" id="GO:0004347">
    <property type="term" value="F:glucose-6-phosphate isomerase activity"/>
    <property type="evidence" value="ECO:0007669"/>
    <property type="project" value="UniProtKB-EC"/>
</dbReference>
<dbReference type="InterPro" id="IPR046348">
    <property type="entry name" value="SIS_dom_sf"/>
</dbReference>
<evidence type="ECO:0000256" key="1">
    <source>
        <dbReference type="ARBA" id="ARBA00022432"/>
    </source>
</evidence>
<sequence length="510" mass="53332">MTATVRLEPGRAFDAGRRIDELVRDRAASRLFSRDATLWGAEAEAESSRRLGWVDPLPLADALVPELDRLRERLNSLGQDRVVLCGMGGSSLGPEVIARRDDAPLVLLDSTHPDDVRAALRELDRTVVVVSSKSGSTVETRSQLAAFESAFAAAGIDAGGRVIVVTDPDSALHEHALQNGYRVFLADPTVGGRYSALTPFGLVPSVLAGADGAELLDEARAVLPALRADTPENPAIALAGALASRLPQRYAALTFEDPAKSIGLAAWIEQLVAESTGKQGLGLLPIEVPADAPELTDGLPSSAFAVDLSDGRAGTIAADETIRVLAPLGAQFVLWETATALLGRLVGVNPFDQPDVESAKAAARALLADAGSDGRATPSLTPEEVAAELRARVEEHGYVAIQAYVSRAAGAPLARLRARLSETLRVPVALGFGPRYLHSTGQFHKGGPALGVFLQIVDASATELAIPGSDAGFGALIAAQARGDRAVLEGNGRPVLVLDRNDAEALLAAW</sequence>
<dbReference type="AlphaFoldDB" id="A0A939MQ08"/>
<dbReference type="Pfam" id="PF00342">
    <property type="entry name" value="PGI"/>
    <property type="match status" value="1"/>
</dbReference>
<comment type="catalytic activity">
    <reaction evidence="4">
        <text>alpha-D-glucose 6-phosphate = beta-D-fructose 6-phosphate</text>
        <dbReference type="Rhea" id="RHEA:11816"/>
        <dbReference type="ChEBI" id="CHEBI:57634"/>
        <dbReference type="ChEBI" id="CHEBI:58225"/>
        <dbReference type="EC" id="5.3.1.9"/>
    </reaction>
</comment>
<keyword evidence="3 4" id="KW-0413">Isomerase</keyword>
<dbReference type="GO" id="GO:0005829">
    <property type="term" value="C:cytosol"/>
    <property type="evidence" value="ECO:0007669"/>
    <property type="project" value="TreeGrafter"/>
</dbReference>
<comment type="caution">
    <text evidence="5">The sequence shown here is derived from an EMBL/GenBank/DDBJ whole genome shotgun (WGS) entry which is preliminary data.</text>
</comment>
<dbReference type="GO" id="GO:0006096">
    <property type="term" value="P:glycolytic process"/>
    <property type="evidence" value="ECO:0007669"/>
    <property type="project" value="UniProtKB-KW"/>
</dbReference>
<dbReference type="PANTHER" id="PTHR11469:SF1">
    <property type="entry name" value="GLUCOSE-6-PHOSPHATE ISOMERASE"/>
    <property type="match status" value="1"/>
</dbReference>
<evidence type="ECO:0000256" key="3">
    <source>
        <dbReference type="ARBA" id="ARBA00023235"/>
    </source>
</evidence>
<name>A0A939MQ08_9MICO</name>
<keyword evidence="6" id="KW-1185">Reference proteome</keyword>
<keyword evidence="2 4" id="KW-0324">Glycolysis</keyword>
<dbReference type="Proteomes" id="UP000664382">
    <property type="component" value="Unassembled WGS sequence"/>
</dbReference>
<dbReference type="SUPFAM" id="SSF53697">
    <property type="entry name" value="SIS domain"/>
    <property type="match status" value="1"/>
</dbReference>
<evidence type="ECO:0000256" key="4">
    <source>
        <dbReference type="RuleBase" id="RU000612"/>
    </source>
</evidence>
<reference evidence="5" key="1">
    <citation type="submission" date="2021-03" db="EMBL/GenBank/DDBJ databases">
        <title>Leucobacter chromiisoli sp. nov., isolated from chromium-containing soil of chemical plant.</title>
        <authorList>
            <person name="Xu Z."/>
        </authorList>
    </citation>
    <scope>NUCLEOTIDE SEQUENCE</scope>
    <source>
        <strain evidence="5">S27</strain>
    </source>
</reference>
<dbReference type="EMBL" id="JAGDYM010000013">
    <property type="protein sequence ID" value="MBO1902602.1"/>
    <property type="molecule type" value="Genomic_DNA"/>
</dbReference>
<dbReference type="Gene3D" id="3.40.50.10490">
    <property type="entry name" value="Glucose-6-phosphate isomerase like protein, domain 1"/>
    <property type="match status" value="3"/>
</dbReference>
<keyword evidence="1 4" id="KW-0312">Gluconeogenesis</keyword>
<dbReference type="PRINTS" id="PR00662">
    <property type="entry name" value="G6PISOMERASE"/>
</dbReference>
<proteinExistence type="inferred from homology"/>